<dbReference type="GO" id="GO:0005737">
    <property type="term" value="C:cytoplasm"/>
    <property type="evidence" value="ECO:0007669"/>
    <property type="project" value="TreeGrafter"/>
</dbReference>
<dbReference type="InterPro" id="IPR027523">
    <property type="entry name" value="CLU_prot"/>
</dbReference>
<dbReference type="InterPro" id="IPR025697">
    <property type="entry name" value="CLU_dom"/>
</dbReference>
<evidence type="ECO:0000313" key="2">
    <source>
        <dbReference type="EMBL" id="VDM67188.1"/>
    </source>
</evidence>
<dbReference type="Proteomes" id="UP000270094">
    <property type="component" value="Unassembled WGS sequence"/>
</dbReference>
<dbReference type="GO" id="GO:0003729">
    <property type="term" value="F:mRNA binding"/>
    <property type="evidence" value="ECO:0007669"/>
    <property type="project" value="TreeGrafter"/>
</dbReference>
<dbReference type="EMBL" id="UYYB01004834">
    <property type="protein sequence ID" value="VDM67188.1"/>
    <property type="molecule type" value="Genomic_DNA"/>
</dbReference>
<gene>
    <name evidence="2" type="ORF">SVUK_LOCUS2186</name>
</gene>
<evidence type="ECO:0000313" key="3">
    <source>
        <dbReference type="Proteomes" id="UP000270094"/>
    </source>
</evidence>
<dbReference type="PROSITE" id="PS51823">
    <property type="entry name" value="CLU"/>
    <property type="match status" value="1"/>
</dbReference>
<reference evidence="2 3" key="1">
    <citation type="submission" date="2018-11" db="EMBL/GenBank/DDBJ databases">
        <authorList>
            <consortium name="Pathogen Informatics"/>
        </authorList>
    </citation>
    <scope>NUCLEOTIDE SEQUENCE [LARGE SCALE GENOMIC DNA]</scope>
</reference>
<keyword evidence="3" id="KW-1185">Reference proteome</keyword>
<sequence length="250" mass="28289">MAIIDYRGYRVTAQSIIPGILDKEQEQSVVYGSIDFGKTVVSSEQYHELLESSAKELKLLPHEVVIDDKGNTAKLFTSYETKGIIGNDGRHYVLDLLRTMPPDVHYLQEAEVTEKSRELGFPRPFPHKLATLRQELVDIFHEARCMQFIKMAAAHVRQQLNANKESQESVDIENEVTRALVEVSEGRDPLTTCNITKEALSKAAEAVHSLRPDTFDVRFNPDCFSTTVKHAPGENLEKQKRLVMEMVFAS</sequence>
<dbReference type="GO" id="GO:0048312">
    <property type="term" value="P:intracellular distribution of mitochondria"/>
    <property type="evidence" value="ECO:0007669"/>
    <property type="project" value="TreeGrafter"/>
</dbReference>
<accession>A0A3P7KFS8</accession>
<name>A0A3P7KFS8_STRVU</name>
<feature type="domain" description="Clu" evidence="1">
    <location>
        <begin position="1"/>
        <end position="107"/>
    </location>
</feature>
<dbReference type="PANTHER" id="PTHR12601">
    <property type="entry name" value="EUKARYOTIC TRANSLATION INITIATION FACTOR 3 SUBUNIT EIF-3"/>
    <property type="match status" value="1"/>
</dbReference>
<dbReference type="AlphaFoldDB" id="A0A3P7KFS8"/>
<dbReference type="PANTHER" id="PTHR12601:SF6">
    <property type="entry name" value="CLUSTERED MITOCHONDRIA PROTEIN HOMOLOG"/>
    <property type="match status" value="1"/>
</dbReference>
<organism evidence="2 3">
    <name type="scientific">Strongylus vulgaris</name>
    <name type="common">Blood worm</name>
    <dbReference type="NCBI Taxonomy" id="40348"/>
    <lineage>
        <taxon>Eukaryota</taxon>
        <taxon>Metazoa</taxon>
        <taxon>Ecdysozoa</taxon>
        <taxon>Nematoda</taxon>
        <taxon>Chromadorea</taxon>
        <taxon>Rhabditida</taxon>
        <taxon>Rhabditina</taxon>
        <taxon>Rhabditomorpha</taxon>
        <taxon>Strongyloidea</taxon>
        <taxon>Strongylidae</taxon>
        <taxon>Strongylus</taxon>
    </lineage>
</organism>
<protein>
    <recommendedName>
        <fullName evidence="1">Clu domain-containing protein</fullName>
    </recommendedName>
</protein>
<evidence type="ECO:0000259" key="1">
    <source>
        <dbReference type="PROSITE" id="PS51823"/>
    </source>
</evidence>
<proteinExistence type="predicted"/>
<dbReference type="OrthoDB" id="1414216at2759"/>
<dbReference type="Pfam" id="PF13236">
    <property type="entry name" value="CLU"/>
    <property type="match status" value="1"/>
</dbReference>